<keyword evidence="3" id="KW-1185">Reference proteome</keyword>
<evidence type="ECO:0000256" key="1">
    <source>
        <dbReference type="SAM" id="Phobius"/>
    </source>
</evidence>
<sequence length="127" mass="14443">MRTNRNIGIIAASLILGGCIVTAALINQNETVQEKRTAQVQTDSSSAQLLTMEEAAAYLGITEGDIRRIISIESSMMQGSSDIVLEGMMLPYIWIKDRHYFHKESLQKWLMYASQTRRTYDDSYFNQ</sequence>
<keyword evidence="1" id="KW-0472">Membrane</keyword>
<accession>A0A2W1LEP1</accession>
<comment type="caution">
    <text evidence="2">The sequence shown here is derived from an EMBL/GenBank/DDBJ whole genome shotgun (WGS) entry which is preliminary data.</text>
</comment>
<evidence type="ECO:0000313" key="2">
    <source>
        <dbReference type="EMBL" id="PZD97293.1"/>
    </source>
</evidence>
<dbReference type="PROSITE" id="PS51257">
    <property type="entry name" value="PROKAR_LIPOPROTEIN"/>
    <property type="match status" value="1"/>
</dbReference>
<keyword evidence="1" id="KW-0812">Transmembrane</keyword>
<proteinExistence type="predicted"/>
<dbReference type="AlphaFoldDB" id="A0A2W1LEP1"/>
<organism evidence="2 3">
    <name type="scientific">Paenibacillus sambharensis</name>
    <dbReference type="NCBI Taxonomy" id="1803190"/>
    <lineage>
        <taxon>Bacteria</taxon>
        <taxon>Bacillati</taxon>
        <taxon>Bacillota</taxon>
        <taxon>Bacilli</taxon>
        <taxon>Bacillales</taxon>
        <taxon>Paenibacillaceae</taxon>
        <taxon>Paenibacillus</taxon>
    </lineage>
</organism>
<evidence type="ECO:0000313" key="3">
    <source>
        <dbReference type="Proteomes" id="UP000249522"/>
    </source>
</evidence>
<dbReference type="Proteomes" id="UP000249522">
    <property type="component" value="Unassembled WGS sequence"/>
</dbReference>
<name>A0A2W1LEP1_9BACL</name>
<feature type="transmembrane region" description="Helical" evidence="1">
    <location>
        <begin position="7"/>
        <end position="26"/>
    </location>
</feature>
<dbReference type="EMBL" id="QKRB01000028">
    <property type="protein sequence ID" value="PZD97293.1"/>
    <property type="molecule type" value="Genomic_DNA"/>
</dbReference>
<keyword evidence="1" id="KW-1133">Transmembrane helix</keyword>
<dbReference type="RefSeq" id="WP_111145151.1">
    <property type="nucleotide sequence ID" value="NZ_QKRB01000028.1"/>
</dbReference>
<gene>
    <name evidence="2" type="ORF">DNH61_02760</name>
</gene>
<reference evidence="2 3" key="1">
    <citation type="submission" date="2018-06" db="EMBL/GenBank/DDBJ databases">
        <title>Paenibacillus imtechensis sp. nov.</title>
        <authorList>
            <person name="Pinnaka A.K."/>
            <person name="Singh H."/>
            <person name="Kaur M."/>
        </authorList>
    </citation>
    <scope>NUCLEOTIDE SEQUENCE [LARGE SCALE GENOMIC DNA]</scope>
    <source>
        <strain evidence="2 3">SMB1</strain>
    </source>
</reference>
<protein>
    <submittedName>
        <fullName evidence="2">Uncharacterized protein</fullName>
    </submittedName>
</protein>
<dbReference type="OrthoDB" id="2942251at2"/>